<comment type="caution">
    <text evidence="3">The sequence shown here is derived from an EMBL/GenBank/DDBJ whole genome shotgun (WGS) entry which is preliminary data.</text>
</comment>
<keyword evidence="4" id="KW-1185">Reference proteome</keyword>
<dbReference type="Proteomes" id="UP001550210">
    <property type="component" value="Unassembled WGS sequence"/>
</dbReference>
<sequence length="243" mass="24213">MRDPAALETALSAAIRAGELEPEAEQRALAAFRAARGTEAHRARTRRRDDWRVPAERRARRPVRMALGVAFASLTLGGAAVAAIGSAGSPADGADAEETTRPTASAPGRPGDGDPSTSSRGPSATDGPARAQDTEAHCRAYERVGDRGKALDARAWQQLVAAAGGKDEVAAYCAEQLARATAAPGGPGGPDGPGNPGEGAADTGNGTAGNTGASRNGTSGDNPGDNPGGADSPAGRTGSGKDQ</sequence>
<gene>
    <name evidence="3" type="ORF">ABZZ21_16240</name>
</gene>
<keyword evidence="2" id="KW-0472">Membrane</keyword>
<protein>
    <submittedName>
        <fullName evidence="3">Uncharacterized protein</fullName>
    </submittedName>
</protein>
<feature type="compositionally biased region" description="Basic and acidic residues" evidence="1">
    <location>
        <begin position="36"/>
        <end position="57"/>
    </location>
</feature>
<feature type="region of interest" description="Disordered" evidence="1">
    <location>
        <begin position="34"/>
        <end position="59"/>
    </location>
</feature>
<evidence type="ECO:0000256" key="1">
    <source>
        <dbReference type="SAM" id="MobiDB-lite"/>
    </source>
</evidence>
<feature type="compositionally biased region" description="Low complexity" evidence="1">
    <location>
        <begin position="198"/>
        <end position="235"/>
    </location>
</feature>
<name>A0ABV2UZA9_9ACTN</name>
<feature type="compositionally biased region" description="Basic and acidic residues" evidence="1">
    <location>
        <begin position="132"/>
        <end position="141"/>
    </location>
</feature>
<accession>A0ABV2UZA9</accession>
<evidence type="ECO:0000313" key="3">
    <source>
        <dbReference type="EMBL" id="MET9846080.1"/>
    </source>
</evidence>
<dbReference type="RefSeq" id="WP_355397430.1">
    <property type="nucleotide sequence ID" value="NZ_JBEXPZ010000019.1"/>
</dbReference>
<dbReference type="EMBL" id="JBEXPZ010000019">
    <property type="protein sequence ID" value="MET9846080.1"/>
    <property type="molecule type" value="Genomic_DNA"/>
</dbReference>
<reference evidence="3 4" key="1">
    <citation type="submission" date="2024-06" db="EMBL/GenBank/DDBJ databases">
        <title>The Natural Products Discovery Center: Release of the First 8490 Sequenced Strains for Exploring Actinobacteria Biosynthetic Diversity.</title>
        <authorList>
            <person name="Kalkreuter E."/>
            <person name="Kautsar S.A."/>
            <person name="Yang D."/>
            <person name="Bader C.D."/>
            <person name="Teijaro C.N."/>
            <person name="Fluegel L."/>
            <person name="Davis C.M."/>
            <person name="Simpson J.R."/>
            <person name="Lauterbach L."/>
            <person name="Steele A.D."/>
            <person name="Gui C."/>
            <person name="Meng S."/>
            <person name="Li G."/>
            <person name="Viehrig K."/>
            <person name="Ye F."/>
            <person name="Su P."/>
            <person name="Kiefer A.F."/>
            <person name="Nichols A."/>
            <person name="Cepeda A.J."/>
            <person name="Yan W."/>
            <person name="Fan B."/>
            <person name="Jiang Y."/>
            <person name="Adhikari A."/>
            <person name="Zheng C.-J."/>
            <person name="Schuster L."/>
            <person name="Cowan T.M."/>
            <person name="Smanski M.J."/>
            <person name="Chevrette M.G."/>
            <person name="De Carvalho L.P.S."/>
            <person name="Shen B."/>
        </authorList>
    </citation>
    <scope>NUCLEOTIDE SEQUENCE [LARGE SCALE GENOMIC DNA]</scope>
    <source>
        <strain evidence="3 4">NPDC006434</strain>
    </source>
</reference>
<keyword evidence="2" id="KW-0812">Transmembrane</keyword>
<feature type="compositionally biased region" description="Gly residues" evidence="1">
    <location>
        <begin position="185"/>
        <end position="197"/>
    </location>
</feature>
<proteinExistence type="predicted"/>
<feature type="region of interest" description="Disordered" evidence="1">
    <location>
        <begin position="181"/>
        <end position="243"/>
    </location>
</feature>
<organism evidence="3 4">
    <name type="scientific">Streptomyces ossamyceticus</name>
    <dbReference type="NCBI Taxonomy" id="249581"/>
    <lineage>
        <taxon>Bacteria</taxon>
        <taxon>Bacillati</taxon>
        <taxon>Actinomycetota</taxon>
        <taxon>Actinomycetes</taxon>
        <taxon>Kitasatosporales</taxon>
        <taxon>Streptomycetaceae</taxon>
        <taxon>Streptomyces</taxon>
    </lineage>
</organism>
<evidence type="ECO:0000313" key="4">
    <source>
        <dbReference type="Proteomes" id="UP001550210"/>
    </source>
</evidence>
<keyword evidence="2" id="KW-1133">Transmembrane helix</keyword>
<feature type="region of interest" description="Disordered" evidence="1">
    <location>
        <begin position="87"/>
        <end position="141"/>
    </location>
</feature>
<feature type="transmembrane region" description="Helical" evidence="2">
    <location>
        <begin position="65"/>
        <end position="85"/>
    </location>
</feature>
<evidence type="ECO:0000256" key="2">
    <source>
        <dbReference type="SAM" id="Phobius"/>
    </source>
</evidence>